<keyword evidence="4" id="KW-0408">Iron</keyword>
<evidence type="ECO:0000256" key="5">
    <source>
        <dbReference type="ARBA" id="ARBA00023014"/>
    </source>
</evidence>
<evidence type="ECO:0000256" key="4">
    <source>
        <dbReference type="ARBA" id="ARBA00023004"/>
    </source>
</evidence>
<organism evidence="6">
    <name type="scientific">marine sediment metagenome</name>
    <dbReference type="NCBI Taxonomy" id="412755"/>
    <lineage>
        <taxon>unclassified sequences</taxon>
        <taxon>metagenomes</taxon>
        <taxon>ecological metagenomes</taxon>
    </lineage>
</organism>
<comment type="cofactor">
    <cofactor evidence="1">
        <name>[4Fe-4S] cluster</name>
        <dbReference type="ChEBI" id="CHEBI:49883"/>
    </cofactor>
</comment>
<reference evidence="6" key="1">
    <citation type="journal article" date="2014" name="Front. Microbiol.">
        <title>High frequency of phylogenetically diverse reductive dehalogenase-homologous genes in deep subseafloor sedimentary metagenomes.</title>
        <authorList>
            <person name="Kawai M."/>
            <person name="Futagami T."/>
            <person name="Toyoda A."/>
            <person name="Takaki Y."/>
            <person name="Nishi S."/>
            <person name="Hori S."/>
            <person name="Arai W."/>
            <person name="Tsubouchi T."/>
            <person name="Morono Y."/>
            <person name="Uchiyama I."/>
            <person name="Ito T."/>
            <person name="Fujiyama A."/>
            <person name="Inagaki F."/>
            <person name="Takami H."/>
        </authorList>
    </citation>
    <scope>NUCLEOTIDE SEQUENCE</scope>
    <source>
        <strain evidence="6">Expedition CK06-06</strain>
    </source>
</reference>
<keyword evidence="3" id="KW-0479">Metal-binding</keyword>
<proteinExistence type="predicted"/>
<evidence type="ECO:0000256" key="2">
    <source>
        <dbReference type="ARBA" id="ARBA00022485"/>
    </source>
</evidence>
<comment type="caution">
    <text evidence="6">The sequence shown here is derived from an EMBL/GenBank/DDBJ whole genome shotgun (WGS) entry which is preliminary data.</text>
</comment>
<dbReference type="PANTHER" id="PTHR30426">
    <property type="entry name" value="4-HYDROXY-3-METHYLBUT-2-ENYL DIPHOSPHATE REDUCTASE"/>
    <property type="match status" value="1"/>
</dbReference>
<gene>
    <name evidence="6" type="ORF">S12H4_51057</name>
</gene>
<evidence type="ECO:0000313" key="6">
    <source>
        <dbReference type="EMBL" id="GAJ10949.1"/>
    </source>
</evidence>
<dbReference type="GO" id="GO:0051745">
    <property type="term" value="F:4-hydroxy-3-methylbut-2-enyl diphosphate reductase activity"/>
    <property type="evidence" value="ECO:0007669"/>
    <property type="project" value="InterPro"/>
</dbReference>
<dbReference type="PANTHER" id="PTHR30426:SF0">
    <property type="entry name" value="4-HYDROXY-3-METHYLBUT-2-ENYL DIPHOSPHATE REDUCTASE"/>
    <property type="match status" value="1"/>
</dbReference>
<dbReference type="GO" id="GO:0051539">
    <property type="term" value="F:4 iron, 4 sulfur cluster binding"/>
    <property type="evidence" value="ECO:0007669"/>
    <property type="project" value="UniProtKB-KW"/>
</dbReference>
<dbReference type="AlphaFoldDB" id="X1U0B6"/>
<evidence type="ECO:0000256" key="3">
    <source>
        <dbReference type="ARBA" id="ARBA00022723"/>
    </source>
</evidence>
<accession>X1U0B6</accession>
<dbReference type="Gene3D" id="3.40.1010.20">
    <property type="entry name" value="4-hydroxy-3-methylbut-2-enyl diphosphate reductase, catalytic domain"/>
    <property type="match status" value="2"/>
</dbReference>
<dbReference type="Pfam" id="PF02401">
    <property type="entry name" value="LYTB"/>
    <property type="match status" value="1"/>
</dbReference>
<keyword evidence="5" id="KW-0411">Iron-sulfur</keyword>
<sequence length="171" mass="19484">GKEDHAEVIGLVGQTGGKAIVVEQLDDLKKIDYTKPVYLYAQTTKAKDHFLIMREEIKNRIKRVKGDSEETLSSFETICFQVLNRETHLRIFAGQHDVILFISDPKSSNGKMLYEICKKINPRSFFLSSEKGLDLDWIKNVTSVGICGATSTPHWLMQEVKDKIIENIRLT</sequence>
<dbReference type="GO" id="GO:0046872">
    <property type="term" value="F:metal ion binding"/>
    <property type="evidence" value="ECO:0007669"/>
    <property type="project" value="UniProtKB-KW"/>
</dbReference>
<dbReference type="InterPro" id="IPR003451">
    <property type="entry name" value="LytB/IspH"/>
</dbReference>
<protein>
    <recommendedName>
        <fullName evidence="7">4-hydroxy-3-methylbut-2-enyl diphosphate reductase</fullName>
    </recommendedName>
</protein>
<evidence type="ECO:0008006" key="7">
    <source>
        <dbReference type="Google" id="ProtNLM"/>
    </source>
</evidence>
<feature type="non-terminal residue" evidence="6">
    <location>
        <position position="1"/>
    </location>
</feature>
<name>X1U0B6_9ZZZZ</name>
<keyword evidence="2" id="KW-0004">4Fe-4S</keyword>
<dbReference type="GO" id="GO:0019288">
    <property type="term" value="P:isopentenyl diphosphate biosynthetic process, methylerythritol 4-phosphate pathway"/>
    <property type="evidence" value="ECO:0007669"/>
    <property type="project" value="InterPro"/>
</dbReference>
<dbReference type="GO" id="GO:0050992">
    <property type="term" value="P:dimethylallyl diphosphate biosynthetic process"/>
    <property type="evidence" value="ECO:0007669"/>
    <property type="project" value="InterPro"/>
</dbReference>
<dbReference type="EMBL" id="BARW01032227">
    <property type="protein sequence ID" value="GAJ10949.1"/>
    <property type="molecule type" value="Genomic_DNA"/>
</dbReference>
<evidence type="ECO:0000256" key="1">
    <source>
        <dbReference type="ARBA" id="ARBA00001966"/>
    </source>
</evidence>